<keyword evidence="3 5" id="KW-1133">Transmembrane helix</keyword>
<dbReference type="PANTHER" id="PTHR37422">
    <property type="entry name" value="TEICHURONIC ACID BIOSYNTHESIS PROTEIN TUAE"/>
    <property type="match status" value="1"/>
</dbReference>
<feature type="transmembrane region" description="Helical" evidence="5">
    <location>
        <begin position="416"/>
        <end position="437"/>
    </location>
</feature>
<evidence type="ECO:0000256" key="4">
    <source>
        <dbReference type="ARBA" id="ARBA00023136"/>
    </source>
</evidence>
<dbReference type="GO" id="GO:0016020">
    <property type="term" value="C:membrane"/>
    <property type="evidence" value="ECO:0007669"/>
    <property type="project" value="UniProtKB-SubCell"/>
</dbReference>
<feature type="transmembrane region" description="Helical" evidence="5">
    <location>
        <begin position="257"/>
        <end position="275"/>
    </location>
</feature>
<keyword evidence="7" id="KW-0436">Ligase</keyword>
<dbReference type="Pfam" id="PF04932">
    <property type="entry name" value="Wzy_C"/>
    <property type="match status" value="1"/>
</dbReference>
<name>A0A6N3E172_9CLOT</name>
<dbReference type="PANTHER" id="PTHR37422:SF13">
    <property type="entry name" value="LIPOPOLYSACCHARIDE BIOSYNTHESIS PROTEIN PA4999-RELATED"/>
    <property type="match status" value="1"/>
</dbReference>
<feature type="transmembrane region" description="Helical" evidence="5">
    <location>
        <begin position="372"/>
        <end position="395"/>
    </location>
</feature>
<evidence type="ECO:0000256" key="5">
    <source>
        <dbReference type="SAM" id="Phobius"/>
    </source>
</evidence>
<comment type="subcellular location">
    <subcellularLocation>
        <location evidence="1">Membrane</location>
        <topology evidence="1">Multi-pass membrane protein</topology>
    </subcellularLocation>
</comment>
<feature type="transmembrane region" description="Helical" evidence="5">
    <location>
        <begin position="443"/>
        <end position="463"/>
    </location>
</feature>
<proteinExistence type="predicted"/>
<dbReference type="AlphaFoldDB" id="A0A6N3E172"/>
<dbReference type="RefSeq" id="WP_156626493.1">
    <property type="nucleotide sequence ID" value="NZ_CACRTO010000020.1"/>
</dbReference>
<evidence type="ECO:0000313" key="7">
    <source>
        <dbReference type="EMBL" id="VYU31527.1"/>
    </source>
</evidence>
<evidence type="ECO:0000256" key="2">
    <source>
        <dbReference type="ARBA" id="ARBA00022692"/>
    </source>
</evidence>
<evidence type="ECO:0000259" key="6">
    <source>
        <dbReference type="Pfam" id="PF04932"/>
    </source>
</evidence>
<organism evidence="7">
    <name type="scientific">Clostridium tertium</name>
    <dbReference type="NCBI Taxonomy" id="1559"/>
    <lineage>
        <taxon>Bacteria</taxon>
        <taxon>Bacillati</taxon>
        <taxon>Bacillota</taxon>
        <taxon>Clostridia</taxon>
        <taxon>Eubacteriales</taxon>
        <taxon>Clostridiaceae</taxon>
        <taxon>Clostridium</taxon>
    </lineage>
</organism>
<feature type="transmembrane region" description="Helical" evidence="5">
    <location>
        <begin position="127"/>
        <end position="146"/>
    </location>
</feature>
<accession>A0A6N3E172</accession>
<feature type="transmembrane region" description="Helical" evidence="5">
    <location>
        <begin position="206"/>
        <end position="222"/>
    </location>
</feature>
<feature type="transmembrane region" description="Helical" evidence="5">
    <location>
        <begin position="175"/>
        <end position="194"/>
    </location>
</feature>
<dbReference type="InterPro" id="IPR007016">
    <property type="entry name" value="O-antigen_ligase-rel_domated"/>
</dbReference>
<keyword evidence="4 5" id="KW-0472">Membrane</keyword>
<gene>
    <name evidence="7" type="ORF">CTLFYP3_02035</name>
</gene>
<sequence length="467" mass="53255">MNITKKLFLNKVNLLYSLVTIMMLSTISIIAPITTEFNILILIWAAIYFLYDFFTKKTCIKSRHKFFLLLYMIVFAIGIIINIKNNPVDNIKTFVYTGFFLFILYSYDSNKEIITAQKEIRNINNIVIFISSITSFIAIIMFIFLIEFTFNDIPQGFVYPDSPALWGLYGNPNSGGMIATLSIILTAVNIYIYKMYDLKKISSARKYYYIFNIIIQWLYLVLCNSRGATVSLLASILFIIFLKSYNKFINKLSIFKTLVISILICFVILIGYNLSVSLSRNILSYIPTFVESIKDNNENTGTPTDTEITLDREIKSGHLSTGRAEIWSYGLNTLKFNPLFGHGPGNIGLAKQKLYPNDTSKYVITNNMHNGYIQILLSNGILGMLFFGIFMVMIAKDSIIAIFNTRIDIDSNKKTFIILLLTPIIAIAINGMFENVILLTQSYMPTILWIYLGYLGLSLNNTIKNVK</sequence>
<evidence type="ECO:0000256" key="3">
    <source>
        <dbReference type="ARBA" id="ARBA00022989"/>
    </source>
</evidence>
<feature type="transmembrane region" description="Helical" evidence="5">
    <location>
        <begin position="66"/>
        <end position="84"/>
    </location>
</feature>
<feature type="transmembrane region" description="Helical" evidence="5">
    <location>
        <begin position="90"/>
        <end position="107"/>
    </location>
</feature>
<protein>
    <submittedName>
        <fullName evidence="7">O-Antigen ligase</fullName>
    </submittedName>
</protein>
<dbReference type="GO" id="GO:0016874">
    <property type="term" value="F:ligase activity"/>
    <property type="evidence" value="ECO:0007669"/>
    <property type="project" value="UniProtKB-KW"/>
</dbReference>
<feature type="transmembrane region" description="Helical" evidence="5">
    <location>
        <begin position="228"/>
        <end position="245"/>
    </location>
</feature>
<dbReference type="InterPro" id="IPR051533">
    <property type="entry name" value="WaaL-like"/>
</dbReference>
<feature type="transmembrane region" description="Helical" evidence="5">
    <location>
        <begin position="12"/>
        <end position="31"/>
    </location>
</feature>
<evidence type="ECO:0000256" key="1">
    <source>
        <dbReference type="ARBA" id="ARBA00004141"/>
    </source>
</evidence>
<dbReference type="EMBL" id="CACRTO010000020">
    <property type="protein sequence ID" value="VYU31527.1"/>
    <property type="molecule type" value="Genomic_DNA"/>
</dbReference>
<feature type="transmembrane region" description="Helical" evidence="5">
    <location>
        <begin position="37"/>
        <end position="54"/>
    </location>
</feature>
<keyword evidence="2 5" id="KW-0812">Transmembrane</keyword>
<reference evidence="7" key="1">
    <citation type="submission" date="2019-11" db="EMBL/GenBank/DDBJ databases">
        <authorList>
            <person name="Feng L."/>
        </authorList>
    </citation>
    <scope>NUCLEOTIDE SEQUENCE</scope>
    <source>
        <strain evidence="7">CTertiumLFYP3</strain>
    </source>
</reference>
<feature type="domain" description="O-antigen ligase-related" evidence="6">
    <location>
        <begin position="213"/>
        <end position="387"/>
    </location>
</feature>